<dbReference type="PROSITE" id="PS50910">
    <property type="entry name" value="HEPN"/>
    <property type="match status" value="1"/>
</dbReference>
<dbReference type="InterPro" id="IPR007842">
    <property type="entry name" value="HEPN_dom"/>
</dbReference>
<protein>
    <submittedName>
        <fullName evidence="2">DNA-binding protein</fullName>
    </submittedName>
</protein>
<dbReference type="Gene3D" id="1.20.120.330">
    <property type="entry name" value="Nucleotidyltransferases domain 2"/>
    <property type="match status" value="1"/>
</dbReference>
<dbReference type="Pfam" id="PF05168">
    <property type="entry name" value="HEPN"/>
    <property type="match status" value="1"/>
</dbReference>
<dbReference type="Proteomes" id="UP000240569">
    <property type="component" value="Unassembled WGS sequence"/>
</dbReference>
<keyword evidence="2" id="KW-0238">DNA-binding</keyword>
<dbReference type="GO" id="GO:0003677">
    <property type="term" value="F:DNA binding"/>
    <property type="evidence" value="ECO:0007669"/>
    <property type="project" value="UniProtKB-KW"/>
</dbReference>
<name>A0A2R6A6X9_9ARCH</name>
<proteinExistence type="predicted"/>
<dbReference type="SMART" id="SM00748">
    <property type="entry name" value="HEPN"/>
    <property type="match status" value="1"/>
</dbReference>
<dbReference type="SUPFAM" id="SSF81593">
    <property type="entry name" value="Nucleotidyltransferase substrate binding subunit/domain"/>
    <property type="match status" value="1"/>
</dbReference>
<feature type="domain" description="HEPN" evidence="1">
    <location>
        <begin position="7"/>
        <end position="120"/>
    </location>
</feature>
<evidence type="ECO:0000313" key="3">
    <source>
        <dbReference type="Proteomes" id="UP000240569"/>
    </source>
</evidence>
<comment type="caution">
    <text evidence="2">The sequence shown here is derived from an EMBL/GenBank/DDBJ whole genome shotgun (WGS) entry which is preliminary data.</text>
</comment>
<accession>A0A2R6A6X9</accession>
<sequence length="129" mass="14713">MDYSKWIEQAQEDLKTAQILLEQGRFYASVFFCHQASEKALKALLLKHGKDPGKMHSLPDLLELIELDVGINVPQAIRIAVYDVNPHYVITRYPDAANGVPAKAYNQAKAEEIFRESKEVVEWSKQNLQ</sequence>
<gene>
    <name evidence="2" type="ORF">B9Q02_11955</name>
</gene>
<reference evidence="2 3" key="1">
    <citation type="submission" date="2017-04" db="EMBL/GenBank/DDBJ databases">
        <title>Novel microbial lineages endemic to geothermal iron-oxide mats fill important gaps in the evolutionary history of Archaea.</title>
        <authorList>
            <person name="Jay Z.J."/>
            <person name="Beam J.P."/>
            <person name="Dlakic M."/>
            <person name="Rusch D.B."/>
            <person name="Kozubal M.A."/>
            <person name="Inskeep W.P."/>
        </authorList>
    </citation>
    <scope>NUCLEOTIDE SEQUENCE [LARGE SCALE GENOMIC DNA]</scope>
    <source>
        <strain evidence="2">BE_D</strain>
    </source>
</reference>
<evidence type="ECO:0000259" key="1">
    <source>
        <dbReference type="PROSITE" id="PS50910"/>
    </source>
</evidence>
<dbReference type="EMBL" id="NEXD01000169">
    <property type="protein sequence ID" value="PSN82232.1"/>
    <property type="molecule type" value="Genomic_DNA"/>
</dbReference>
<organism evidence="2 3">
    <name type="scientific">Candidatus Marsarchaeota G1 archaeon BE_D</name>
    <dbReference type="NCBI Taxonomy" id="1978156"/>
    <lineage>
        <taxon>Archaea</taxon>
        <taxon>Candidatus Marsarchaeota</taxon>
        <taxon>Candidatus Marsarchaeota group 1</taxon>
    </lineage>
</organism>
<dbReference type="AlphaFoldDB" id="A0A2R6A6X9"/>
<evidence type="ECO:0000313" key="2">
    <source>
        <dbReference type="EMBL" id="PSN82232.1"/>
    </source>
</evidence>